<dbReference type="AlphaFoldDB" id="A0A2P6CB97"/>
<comment type="caution">
    <text evidence="2">The sequence shown here is derived from an EMBL/GenBank/DDBJ whole genome shotgun (WGS) entry which is preliminary data.</text>
</comment>
<dbReference type="RefSeq" id="WP_211296691.1">
    <property type="nucleotide sequence ID" value="NZ_MSCK01000001.1"/>
</dbReference>
<dbReference type="Gene3D" id="3.40.30.10">
    <property type="entry name" value="Glutaredoxin"/>
    <property type="match status" value="1"/>
</dbReference>
<keyword evidence="3" id="KW-1185">Reference proteome</keyword>
<accession>A0A2P6CB97</accession>
<dbReference type="GO" id="GO:0016491">
    <property type="term" value="F:oxidoreductase activity"/>
    <property type="evidence" value="ECO:0007669"/>
    <property type="project" value="InterPro"/>
</dbReference>
<reference evidence="2 3" key="1">
    <citation type="submission" date="2016-12" db="EMBL/GenBank/DDBJ databases">
        <title>Trade-off between light-utilization and light-protection in marine flavobacteria.</title>
        <authorList>
            <person name="Kumagai Y."/>
            <person name="Yoshizawa S."/>
            <person name="Kogure K."/>
            <person name="Iwasaki W."/>
        </authorList>
    </citation>
    <scope>NUCLEOTIDE SEQUENCE [LARGE SCALE GENOMIC DNA]</scope>
    <source>
        <strain evidence="2 3">KCTC 12100</strain>
    </source>
</reference>
<dbReference type="InterPro" id="IPR050553">
    <property type="entry name" value="Thioredoxin_ResA/DsbE_sf"/>
</dbReference>
<dbReference type="GO" id="GO:0016209">
    <property type="term" value="F:antioxidant activity"/>
    <property type="evidence" value="ECO:0007669"/>
    <property type="project" value="InterPro"/>
</dbReference>
<dbReference type="Pfam" id="PF00578">
    <property type="entry name" value="AhpC-TSA"/>
    <property type="match status" value="1"/>
</dbReference>
<organism evidence="2 3">
    <name type="scientific">Polaribacter butkevichii</name>
    <dbReference type="NCBI Taxonomy" id="218490"/>
    <lineage>
        <taxon>Bacteria</taxon>
        <taxon>Pseudomonadati</taxon>
        <taxon>Bacteroidota</taxon>
        <taxon>Flavobacteriia</taxon>
        <taxon>Flavobacteriales</taxon>
        <taxon>Flavobacteriaceae</taxon>
    </lineage>
</organism>
<name>A0A2P6CB97_9FLAO</name>
<dbReference type="CDD" id="cd02966">
    <property type="entry name" value="TlpA_like_family"/>
    <property type="match status" value="1"/>
</dbReference>
<dbReference type="PANTHER" id="PTHR42852:SF13">
    <property type="entry name" value="PROTEIN DIPZ"/>
    <property type="match status" value="1"/>
</dbReference>
<dbReference type="InterPro" id="IPR025380">
    <property type="entry name" value="DUF4369"/>
</dbReference>
<sequence length="360" mass="41554">MILLNCKEKAQNKSHDFKVLVHIEGADDELLSITYLDMDGKKKKIEQQANKGQVVFKGEVLHPSWARFYGKKSKANGSFFLEPGEISVKLNSNYPFLKAVKGSTVHDEYIRFRKSRTDLKQASDSLYAIAKPLTLLKDKAQEQETKRQNLYAQIGEIDEIKKLDYIMKHPDSYLSLAFARSLYTYDPKVEDLEYVYGLLGSSMKSKWLGKELYNYKELTKKVTVGRNLPNFTLPDRNGNKVSLEDFKGKYVLVDFWYSGCPPCIAQFPKLKELHQANKEVFEIVGVSHDGERHRNKWLRILDKFNTTWTQLLDVDNAVCDEFGIQAFPSNFLLDKSGEIIMKNISEHEVENFLNKNIKNK</sequence>
<dbReference type="InterPro" id="IPR036249">
    <property type="entry name" value="Thioredoxin-like_sf"/>
</dbReference>
<dbReference type="Pfam" id="PF14289">
    <property type="entry name" value="DUF4369"/>
    <property type="match status" value="1"/>
</dbReference>
<evidence type="ECO:0000259" key="1">
    <source>
        <dbReference type="PROSITE" id="PS51352"/>
    </source>
</evidence>
<feature type="domain" description="Thioredoxin" evidence="1">
    <location>
        <begin position="222"/>
        <end position="360"/>
    </location>
</feature>
<dbReference type="InterPro" id="IPR013766">
    <property type="entry name" value="Thioredoxin_domain"/>
</dbReference>
<dbReference type="InterPro" id="IPR000866">
    <property type="entry name" value="AhpC/TSA"/>
</dbReference>
<dbReference type="PROSITE" id="PS51352">
    <property type="entry name" value="THIOREDOXIN_2"/>
    <property type="match status" value="1"/>
</dbReference>
<evidence type="ECO:0000313" key="2">
    <source>
        <dbReference type="EMBL" id="PQJ72185.1"/>
    </source>
</evidence>
<proteinExistence type="predicted"/>
<dbReference type="PANTHER" id="PTHR42852">
    <property type="entry name" value="THIOL:DISULFIDE INTERCHANGE PROTEIN DSBE"/>
    <property type="match status" value="1"/>
</dbReference>
<dbReference type="EMBL" id="MSCK01000001">
    <property type="protein sequence ID" value="PQJ72185.1"/>
    <property type="molecule type" value="Genomic_DNA"/>
</dbReference>
<protein>
    <recommendedName>
        <fullName evidence="1">Thioredoxin domain-containing protein</fullName>
    </recommendedName>
</protein>
<dbReference type="Proteomes" id="UP000247345">
    <property type="component" value="Unassembled WGS sequence"/>
</dbReference>
<evidence type="ECO:0000313" key="3">
    <source>
        <dbReference type="Proteomes" id="UP000247345"/>
    </source>
</evidence>
<dbReference type="SUPFAM" id="SSF52833">
    <property type="entry name" value="Thioredoxin-like"/>
    <property type="match status" value="1"/>
</dbReference>
<gene>
    <name evidence="2" type="ORF">BTO14_02490</name>
</gene>